<dbReference type="eggNOG" id="ENOG502Z8TY">
    <property type="taxonomic scope" value="Bacteria"/>
</dbReference>
<protein>
    <recommendedName>
        <fullName evidence="3">Sulfotransferase</fullName>
    </recommendedName>
</protein>
<name>F9UIJ4_9GAMM</name>
<evidence type="ECO:0000313" key="2">
    <source>
        <dbReference type="Proteomes" id="UP000005459"/>
    </source>
</evidence>
<organism evidence="1 2">
    <name type="scientific">Thiocapsa marina 5811</name>
    <dbReference type="NCBI Taxonomy" id="768671"/>
    <lineage>
        <taxon>Bacteria</taxon>
        <taxon>Pseudomonadati</taxon>
        <taxon>Pseudomonadota</taxon>
        <taxon>Gammaproteobacteria</taxon>
        <taxon>Chromatiales</taxon>
        <taxon>Chromatiaceae</taxon>
        <taxon>Thiocapsa</taxon>
    </lineage>
</organism>
<dbReference type="Gene3D" id="3.40.50.300">
    <property type="entry name" value="P-loop containing nucleotide triphosphate hydrolases"/>
    <property type="match status" value="1"/>
</dbReference>
<dbReference type="AlphaFoldDB" id="F9UIJ4"/>
<dbReference type="InterPro" id="IPR027417">
    <property type="entry name" value="P-loop_NTPase"/>
</dbReference>
<dbReference type="SUPFAM" id="SSF52540">
    <property type="entry name" value="P-loop containing nucleoside triphosphate hydrolases"/>
    <property type="match status" value="1"/>
</dbReference>
<evidence type="ECO:0008006" key="3">
    <source>
        <dbReference type="Google" id="ProtNLM"/>
    </source>
</evidence>
<dbReference type="EMBL" id="AFWV01000027">
    <property type="protein sequence ID" value="EGV15976.1"/>
    <property type="molecule type" value="Genomic_DNA"/>
</dbReference>
<gene>
    <name evidence="1" type="ORF">ThimaDRAFT_4747</name>
</gene>
<sequence>MKPVEMQSDKAPVFVVGSGRSGTTWVLDAIAEANGMNIIFEPMHPILGATTTRFANRYLTAADSEPELSRFMGEIVSGRHPGFWTRYRERPERLYPSLVAFRSVSGLKHWLKRWQYVLQHHQRFKPRAGRPLIVKFIRVNLMLEWLKASFPCRILYVLRHPLAVVESKLRLGGEDWEHQALLKSYFDDPRLQSDVTVDWAEVRRASAASVVGANSAIWCIENVVPLSQAAKLGLVTTFYEDLIGPDGLTEWRRIIGDLGLSNIPSAEYLRLPSQQASHETRKRLAEESLGGLGDVRRRLGEVKVAEISDMLRRFNLRVYDAYQDRPVGLSSQDF</sequence>
<proteinExistence type="predicted"/>
<keyword evidence="2" id="KW-1185">Reference proteome</keyword>
<accession>F9UIJ4</accession>
<dbReference type="OrthoDB" id="1431437at2"/>
<dbReference type="STRING" id="768671.ThimaDRAFT_4747"/>
<dbReference type="Proteomes" id="UP000005459">
    <property type="component" value="Unassembled WGS sequence"/>
</dbReference>
<reference evidence="1 2" key="1">
    <citation type="submission" date="2011-06" db="EMBL/GenBank/DDBJ databases">
        <title>The draft genome of Thiocapsa marina 5811.</title>
        <authorList>
            <consortium name="US DOE Joint Genome Institute (JGI-PGF)"/>
            <person name="Lucas S."/>
            <person name="Han J."/>
            <person name="Cheng J.-F."/>
            <person name="Goodwin L."/>
            <person name="Pitluck S."/>
            <person name="Peters L."/>
            <person name="Land M.L."/>
            <person name="Hauser L."/>
            <person name="Vogl K."/>
            <person name="Liu Z."/>
            <person name="Imhoff J."/>
            <person name="Thiel V."/>
            <person name="Frigaard N.-U."/>
            <person name="Bryant D."/>
            <person name="Woyke T.J."/>
        </authorList>
    </citation>
    <scope>NUCLEOTIDE SEQUENCE [LARGE SCALE GENOMIC DNA]</scope>
    <source>
        <strain evidence="1 2">5811</strain>
    </source>
</reference>
<dbReference type="RefSeq" id="WP_007195615.1">
    <property type="nucleotide sequence ID" value="NZ_AFWV01000027.1"/>
</dbReference>
<evidence type="ECO:0000313" key="1">
    <source>
        <dbReference type="EMBL" id="EGV15976.1"/>
    </source>
</evidence>